<keyword evidence="3" id="KW-1185">Reference proteome</keyword>
<organism evidence="2 3">
    <name type="scientific">Nannochloropsis gaditana</name>
    <dbReference type="NCBI Taxonomy" id="72520"/>
    <lineage>
        <taxon>Eukaryota</taxon>
        <taxon>Sar</taxon>
        <taxon>Stramenopiles</taxon>
        <taxon>Ochrophyta</taxon>
        <taxon>Eustigmatophyceae</taxon>
        <taxon>Eustigmatales</taxon>
        <taxon>Monodopsidaceae</taxon>
        <taxon>Nannochloropsis</taxon>
    </lineage>
</organism>
<evidence type="ECO:0000256" key="1">
    <source>
        <dbReference type="SAM" id="MobiDB-lite"/>
    </source>
</evidence>
<dbReference type="Proteomes" id="UP000019335">
    <property type="component" value="Unassembled WGS sequence"/>
</dbReference>
<dbReference type="EMBL" id="AZIL01002466">
    <property type="protein sequence ID" value="EWM21513.1"/>
    <property type="molecule type" value="Genomic_DNA"/>
</dbReference>
<gene>
    <name evidence="2" type="ORF">Naga_100317g5</name>
</gene>
<sequence>REGGAWDLDPERFECLSAAEVKEVQRALKITKAQVVLAYECLKLLQRPSLLLLPPASPTGPLLVLGSSGGKRAGGREGGRAEGRERGRAAPVLPPDGEAPAGQGNRRRLRGEKGRAACLPGREIQGTSGGAGGGMSEGRGVGGGKRGSGGGRVREDFGKTEAGTRDMIEWKREMSKEM</sequence>
<dbReference type="AlphaFoldDB" id="W7TDB2"/>
<accession>W7TDB2</accession>
<feature type="compositionally biased region" description="Basic and acidic residues" evidence="1">
    <location>
        <begin position="152"/>
        <end position="178"/>
    </location>
</feature>
<reference evidence="2 3" key="1">
    <citation type="journal article" date="2014" name="Mol. Plant">
        <title>Chromosome Scale Genome Assembly and Transcriptome Profiling of Nannochloropsis gaditana in Nitrogen Depletion.</title>
        <authorList>
            <person name="Corteggiani Carpinelli E."/>
            <person name="Telatin A."/>
            <person name="Vitulo N."/>
            <person name="Forcato C."/>
            <person name="D'Angelo M."/>
            <person name="Schiavon R."/>
            <person name="Vezzi A."/>
            <person name="Giacometti G.M."/>
            <person name="Morosinotto T."/>
            <person name="Valle G."/>
        </authorList>
    </citation>
    <scope>NUCLEOTIDE SEQUENCE [LARGE SCALE GENOMIC DNA]</scope>
    <source>
        <strain evidence="2 3">B-31</strain>
    </source>
</reference>
<evidence type="ECO:0000313" key="3">
    <source>
        <dbReference type="Proteomes" id="UP000019335"/>
    </source>
</evidence>
<feature type="region of interest" description="Disordered" evidence="1">
    <location>
        <begin position="64"/>
        <end position="178"/>
    </location>
</feature>
<name>W7TDB2_9STRA</name>
<feature type="non-terminal residue" evidence="2">
    <location>
        <position position="1"/>
    </location>
</feature>
<evidence type="ECO:0000313" key="2">
    <source>
        <dbReference type="EMBL" id="EWM21513.1"/>
    </source>
</evidence>
<feature type="compositionally biased region" description="Basic and acidic residues" evidence="1">
    <location>
        <begin position="74"/>
        <end position="88"/>
    </location>
</feature>
<protein>
    <submittedName>
        <fullName evidence="2">Uncharacterized protein</fullName>
    </submittedName>
</protein>
<comment type="caution">
    <text evidence="2">The sequence shown here is derived from an EMBL/GenBank/DDBJ whole genome shotgun (WGS) entry which is preliminary data.</text>
</comment>
<feature type="compositionally biased region" description="Gly residues" evidence="1">
    <location>
        <begin position="127"/>
        <end position="151"/>
    </location>
</feature>
<proteinExistence type="predicted"/>